<gene>
    <name evidence="10 14" type="primary">miaA</name>
    <name evidence="14" type="ORF">dnl_11770</name>
</gene>
<dbReference type="EMBL" id="CP061799">
    <property type="protein sequence ID" value="QTA78929.1"/>
    <property type="molecule type" value="Genomic_DNA"/>
</dbReference>
<comment type="caution">
    <text evidence="10">Lacks conserved residue(s) required for the propagation of feature annotation.</text>
</comment>
<evidence type="ECO:0000256" key="5">
    <source>
        <dbReference type="ARBA" id="ARBA00022694"/>
    </source>
</evidence>
<dbReference type="NCBIfam" id="TIGR00174">
    <property type="entry name" value="miaA"/>
    <property type="match status" value="1"/>
</dbReference>
<dbReference type="Gene3D" id="1.10.20.140">
    <property type="match status" value="1"/>
</dbReference>
<feature type="binding site" evidence="10">
    <location>
        <begin position="17"/>
        <end position="22"/>
    </location>
    <ligand>
        <name>substrate</name>
    </ligand>
</feature>
<comment type="subunit">
    <text evidence="10">Monomer.</text>
</comment>
<dbReference type="EC" id="2.5.1.75" evidence="10"/>
<evidence type="ECO:0000256" key="11">
    <source>
        <dbReference type="RuleBase" id="RU003783"/>
    </source>
</evidence>
<dbReference type="PANTHER" id="PTHR11088:SF60">
    <property type="entry name" value="TRNA DIMETHYLALLYLTRANSFERASE"/>
    <property type="match status" value="1"/>
</dbReference>
<evidence type="ECO:0000256" key="13">
    <source>
        <dbReference type="RuleBase" id="RU003785"/>
    </source>
</evidence>
<dbReference type="RefSeq" id="WP_207690738.1">
    <property type="nucleotide sequence ID" value="NZ_CP061799.1"/>
</dbReference>
<dbReference type="InterPro" id="IPR039657">
    <property type="entry name" value="Dimethylallyltransferase"/>
</dbReference>
<dbReference type="GO" id="GO:0005524">
    <property type="term" value="F:ATP binding"/>
    <property type="evidence" value="ECO:0007669"/>
    <property type="project" value="UniProtKB-UniRule"/>
</dbReference>
<comment type="similarity">
    <text evidence="3 10 13">Belongs to the IPP transferase family.</text>
</comment>
<evidence type="ECO:0000256" key="1">
    <source>
        <dbReference type="ARBA" id="ARBA00001946"/>
    </source>
</evidence>
<dbReference type="HAMAP" id="MF_00185">
    <property type="entry name" value="IPP_trans"/>
    <property type="match status" value="1"/>
</dbReference>
<dbReference type="Proteomes" id="UP000663720">
    <property type="component" value="Chromosome"/>
</dbReference>
<comment type="catalytic activity">
    <reaction evidence="9 10 11">
        <text>adenosine(37) in tRNA + dimethylallyl diphosphate = N(6)-dimethylallyladenosine(37) in tRNA + diphosphate</text>
        <dbReference type="Rhea" id="RHEA:26482"/>
        <dbReference type="Rhea" id="RHEA-COMP:10162"/>
        <dbReference type="Rhea" id="RHEA-COMP:10375"/>
        <dbReference type="ChEBI" id="CHEBI:33019"/>
        <dbReference type="ChEBI" id="CHEBI:57623"/>
        <dbReference type="ChEBI" id="CHEBI:74411"/>
        <dbReference type="ChEBI" id="CHEBI:74415"/>
        <dbReference type="EC" id="2.5.1.75"/>
    </reaction>
</comment>
<keyword evidence="6 10" id="KW-0547">Nucleotide-binding</keyword>
<evidence type="ECO:0000313" key="14">
    <source>
        <dbReference type="EMBL" id="QTA78929.1"/>
    </source>
</evidence>
<dbReference type="Pfam" id="PF01715">
    <property type="entry name" value="IPPT"/>
    <property type="match status" value="1"/>
</dbReference>
<name>A0A975GF90_9BACT</name>
<dbReference type="GO" id="GO:0006400">
    <property type="term" value="P:tRNA modification"/>
    <property type="evidence" value="ECO:0007669"/>
    <property type="project" value="TreeGrafter"/>
</dbReference>
<evidence type="ECO:0000256" key="8">
    <source>
        <dbReference type="ARBA" id="ARBA00022842"/>
    </source>
</evidence>
<evidence type="ECO:0000256" key="12">
    <source>
        <dbReference type="RuleBase" id="RU003784"/>
    </source>
</evidence>
<keyword evidence="5 10" id="KW-0819">tRNA processing</keyword>
<evidence type="ECO:0000256" key="9">
    <source>
        <dbReference type="ARBA" id="ARBA00049563"/>
    </source>
</evidence>
<proteinExistence type="inferred from homology"/>
<keyword evidence="4 10" id="KW-0808">Transferase</keyword>
<accession>A0A975GF90</accession>
<dbReference type="FunFam" id="1.10.20.140:FF:000001">
    <property type="entry name" value="tRNA dimethylallyltransferase"/>
    <property type="match status" value="1"/>
</dbReference>
<dbReference type="GO" id="GO:0052381">
    <property type="term" value="F:tRNA dimethylallyltransferase activity"/>
    <property type="evidence" value="ECO:0007669"/>
    <property type="project" value="UniProtKB-UniRule"/>
</dbReference>
<evidence type="ECO:0000313" key="15">
    <source>
        <dbReference type="Proteomes" id="UP000663720"/>
    </source>
</evidence>
<feature type="binding site" evidence="10">
    <location>
        <begin position="15"/>
        <end position="22"/>
    </location>
    <ligand>
        <name>ATP</name>
        <dbReference type="ChEBI" id="CHEBI:30616"/>
    </ligand>
</feature>
<comment type="cofactor">
    <cofactor evidence="1 10">
        <name>Mg(2+)</name>
        <dbReference type="ChEBI" id="CHEBI:18420"/>
    </cofactor>
</comment>
<keyword evidence="7 10" id="KW-0067">ATP-binding</keyword>
<evidence type="ECO:0000256" key="10">
    <source>
        <dbReference type="HAMAP-Rule" id="MF_00185"/>
    </source>
</evidence>
<comment type="function">
    <text evidence="2 10 12">Catalyzes the transfer of a dimethylallyl group onto the adenine at position 37 in tRNAs that read codons beginning with uridine, leading to the formation of N6-(dimethylallyl)adenosine (i(6)A).</text>
</comment>
<evidence type="ECO:0000256" key="7">
    <source>
        <dbReference type="ARBA" id="ARBA00022840"/>
    </source>
</evidence>
<protein>
    <recommendedName>
        <fullName evidence="10">tRNA dimethylallyltransferase</fullName>
        <ecNumber evidence="10">2.5.1.75</ecNumber>
    </recommendedName>
    <alternativeName>
        <fullName evidence="10">Dimethylallyl diphosphate:tRNA dimethylallyltransferase</fullName>
        <shortName evidence="10">DMAPP:tRNA dimethylallyltransferase</shortName>
        <shortName evidence="10">DMATase</shortName>
    </alternativeName>
    <alternativeName>
        <fullName evidence="10">Isopentenyl-diphosphate:tRNA isopentenyltransferase</fullName>
        <shortName evidence="10">IPP transferase</shortName>
        <shortName evidence="10">IPPT</shortName>
        <shortName evidence="10">IPTase</shortName>
    </alternativeName>
</protein>
<keyword evidence="8 10" id="KW-0460">Magnesium</keyword>
<dbReference type="KEGG" id="dli:dnl_11770"/>
<evidence type="ECO:0000256" key="3">
    <source>
        <dbReference type="ARBA" id="ARBA00005842"/>
    </source>
</evidence>
<keyword evidence="15" id="KW-1185">Reference proteome</keyword>
<evidence type="ECO:0000256" key="2">
    <source>
        <dbReference type="ARBA" id="ARBA00003213"/>
    </source>
</evidence>
<evidence type="ECO:0000256" key="4">
    <source>
        <dbReference type="ARBA" id="ARBA00022679"/>
    </source>
</evidence>
<dbReference type="AlphaFoldDB" id="A0A975GF90"/>
<sequence>MNAFIKKPDIIVICGPTGVGKTSAAISLAQKFNGEIISSDSMQIYKYMDIGTAKPDSKEQAAVPHHLIDIKEPDEDFDAAMFAQTAYKKIMELYDRGITPFVAGGTGMYIKALIHGIFKVKPVDPGIRSKIKKDAELLGSRVLYERLYQCDPETAEKIHPNDTYRIIRALEIYESTGSRISKFHKQHGFSDEQFNVLKIGLGMEREKLYERINQRVDIMMEQGFEHEVRDLLAKGYSPALKSMQSIGYRHIADFIYDKIDKQEALVTMKRDTRRYAKRQFTWFKADPRVIWTKPENLEDIELLIKKFLQGESIYINK</sequence>
<feature type="region of interest" description="Interaction with substrate tRNA" evidence="10">
    <location>
        <begin position="40"/>
        <end position="43"/>
    </location>
</feature>
<feature type="site" description="Interaction with substrate tRNA" evidence="10">
    <location>
        <position position="128"/>
    </location>
</feature>
<dbReference type="Gene3D" id="3.40.50.300">
    <property type="entry name" value="P-loop containing nucleotide triphosphate hydrolases"/>
    <property type="match status" value="1"/>
</dbReference>
<dbReference type="SUPFAM" id="SSF52540">
    <property type="entry name" value="P-loop containing nucleoside triphosphate hydrolases"/>
    <property type="match status" value="2"/>
</dbReference>
<dbReference type="PANTHER" id="PTHR11088">
    <property type="entry name" value="TRNA DIMETHYLALLYLTRANSFERASE"/>
    <property type="match status" value="1"/>
</dbReference>
<dbReference type="InterPro" id="IPR018022">
    <property type="entry name" value="IPT"/>
</dbReference>
<evidence type="ECO:0000256" key="6">
    <source>
        <dbReference type="ARBA" id="ARBA00022741"/>
    </source>
</evidence>
<organism evidence="14 15">
    <name type="scientific">Desulfonema limicola</name>
    <dbReference type="NCBI Taxonomy" id="45656"/>
    <lineage>
        <taxon>Bacteria</taxon>
        <taxon>Pseudomonadati</taxon>
        <taxon>Thermodesulfobacteriota</taxon>
        <taxon>Desulfobacteria</taxon>
        <taxon>Desulfobacterales</taxon>
        <taxon>Desulfococcaceae</taxon>
        <taxon>Desulfonema</taxon>
    </lineage>
</organism>
<dbReference type="InterPro" id="IPR027417">
    <property type="entry name" value="P-loop_NTPase"/>
</dbReference>
<feature type="site" description="Interaction with substrate tRNA" evidence="10">
    <location>
        <position position="106"/>
    </location>
</feature>
<reference evidence="14" key="1">
    <citation type="journal article" date="2021" name="Microb. Physiol.">
        <title>Proteogenomic Insights into the Physiology of Marine, Sulfate-Reducing, Filamentous Desulfonema limicola and Desulfonema magnum.</title>
        <authorList>
            <person name="Schnaars V."/>
            <person name="Wohlbrand L."/>
            <person name="Scheve S."/>
            <person name="Hinrichs C."/>
            <person name="Reinhardt R."/>
            <person name="Rabus R."/>
        </authorList>
    </citation>
    <scope>NUCLEOTIDE SEQUENCE</scope>
    <source>
        <strain evidence="14">5ac10</strain>
    </source>
</reference>